<dbReference type="AlphaFoldDB" id="A0A2K8P0E8"/>
<dbReference type="EMBL" id="CP024965">
    <property type="protein sequence ID" value="ATZ18918.1"/>
    <property type="molecule type" value="Genomic_DNA"/>
</dbReference>
<accession>A0A2K8P0E8</accession>
<protein>
    <submittedName>
        <fullName evidence="1">Uncharacterized protein</fullName>
    </submittedName>
</protein>
<evidence type="ECO:0000313" key="1">
    <source>
        <dbReference type="EMBL" id="ATZ18918.1"/>
    </source>
</evidence>
<dbReference type="RefSeq" id="WP_024863438.1">
    <property type="nucleotide sequence ID" value="NZ_CP024965.1"/>
</dbReference>
<evidence type="ECO:0000313" key="2">
    <source>
        <dbReference type="Proteomes" id="UP000232230"/>
    </source>
</evidence>
<keyword evidence="2" id="KW-1185">Reference proteome</keyword>
<dbReference type="Proteomes" id="UP000232230">
    <property type="component" value="Chromosome"/>
</dbReference>
<proteinExistence type="predicted"/>
<gene>
    <name evidence="1" type="ORF">ESOMN_v1c05360</name>
</gene>
<dbReference type="KEGG" id="esx:ESOMN_v1c05360"/>
<sequence>MLQKEYQVAVQDEQEVNLLEETFTSKRQKIHTKIYSSMTEERLRTNKLIISYSIAAPIERVFKAVAEKSAKDMHPKLNYNDLKQNTFYYSSGKNNKNPFKITELKINEVITIEFFAKDQQFIKTLKFKANKKNTKTKITFIDVVTGTTSILGWYEKHIKNVYIKRMTIAFKIQIKQAQLDLNLISKTKIEKVKNEIIKLIEYSKKLF</sequence>
<reference evidence="1 2" key="1">
    <citation type="submission" date="2017-11" db="EMBL/GenBank/DDBJ databases">
        <title>Genome sequence of Entomoplasma somnilux PYAN-1 (ATCC 49194).</title>
        <authorList>
            <person name="Lo W.-S."/>
            <person name="Gasparich G.E."/>
            <person name="Kuo C.-H."/>
        </authorList>
    </citation>
    <scope>NUCLEOTIDE SEQUENCE [LARGE SCALE GENOMIC DNA]</scope>
    <source>
        <strain evidence="1 2">PYAN-1</strain>
    </source>
</reference>
<name>A0A2K8P0E8_9MOLU</name>
<organism evidence="1 2">
    <name type="scientific">Williamsoniiplasma somnilux</name>
    <dbReference type="NCBI Taxonomy" id="215578"/>
    <lineage>
        <taxon>Bacteria</taxon>
        <taxon>Bacillati</taxon>
        <taxon>Mycoplasmatota</taxon>
        <taxon>Mollicutes</taxon>
        <taxon>Entomoplasmatales</taxon>
        <taxon>Williamsoniiplasma</taxon>
    </lineage>
</organism>